<sequence length="53" mass="6138">MSDLRNLLGHSISRPERNWIVCDWNSSTFSTELKIKIPAISNSNHIEIKTKQK</sequence>
<proteinExistence type="predicted"/>
<dbReference type="AlphaFoldDB" id="N1TW64"/>
<comment type="caution">
    <text evidence="1">The sequence shown here is derived from an EMBL/GenBank/DDBJ whole genome shotgun (WGS) entry which is preliminary data.</text>
</comment>
<reference evidence="1 2" key="1">
    <citation type="submission" date="2013-02" db="EMBL/GenBank/DDBJ databases">
        <authorList>
            <person name="Harkins D.M."/>
            <person name="Durkin A.S."/>
            <person name="Brinkac L.M."/>
            <person name="Haft D.H."/>
            <person name="Selengut J.D."/>
            <person name="Sanka R."/>
            <person name="DePew J."/>
            <person name="Purushe J."/>
            <person name="Haake D.A."/>
            <person name="Matsunaga J."/>
            <person name="Vinetz J.M."/>
            <person name="Sutton G.G."/>
            <person name="Nierman W.C."/>
            <person name="Fouts D.E."/>
        </authorList>
    </citation>
    <scope>NUCLEOTIDE SEQUENCE [LARGE SCALE GENOMIC DNA]</scope>
    <source>
        <strain evidence="1 2">Ecochallenge</strain>
    </source>
</reference>
<accession>N1TW64</accession>
<protein>
    <submittedName>
        <fullName evidence="1">Uncharacterized protein</fullName>
    </submittedName>
</protein>
<evidence type="ECO:0000313" key="1">
    <source>
        <dbReference type="EMBL" id="EMY12503.1"/>
    </source>
</evidence>
<name>N1TW64_9LEPT</name>
<evidence type="ECO:0000313" key="2">
    <source>
        <dbReference type="Proteomes" id="UP000012249"/>
    </source>
</evidence>
<gene>
    <name evidence="1" type="ORF">LEP1GSC043_0057</name>
</gene>
<dbReference type="EMBL" id="AHMI02000294">
    <property type="protein sequence ID" value="EMY12503.1"/>
    <property type="molecule type" value="Genomic_DNA"/>
</dbReference>
<dbReference type="Proteomes" id="UP000012249">
    <property type="component" value="Unassembled WGS sequence"/>
</dbReference>
<organism evidence="1 2">
    <name type="scientific">Leptospira weilii str. Ecochallenge</name>
    <dbReference type="NCBI Taxonomy" id="1049986"/>
    <lineage>
        <taxon>Bacteria</taxon>
        <taxon>Pseudomonadati</taxon>
        <taxon>Spirochaetota</taxon>
        <taxon>Spirochaetia</taxon>
        <taxon>Leptospirales</taxon>
        <taxon>Leptospiraceae</taxon>
        <taxon>Leptospira</taxon>
    </lineage>
</organism>